<feature type="transmembrane region" description="Helical" evidence="1">
    <location>
        <begin position="210"/>
        <end position="231"/>
    </location>
</feature>
<protein>
    <recommendedName>
        <fullName evidence="4">Glycosyltransferase RgtA/B/C/D-like domain-containing protein</fullName>
    </recommendedName>
</protein>
<feature type="transmembrane region" description="Helical" evidence="1">
    <location>
        <begin position="105"/>
        <end position="124"/>
    </location>
</feature>
<evidence type="ECO:0000256" key="1">
    <source>
        <dbReference type="SAM" id="Phobius"/>
    </source>
</evidence>
<accession>A0A4R6DJU9</accession>
<feature type="transmembrane region" description="Helical" evidence="1">
    <location>
        <begin position="521"/>
        <end position="539"/>
    </location>
</feature>
<evidence type="ECO:0000313" key="2">
    <source>
        <dbReference type="EMBL" id="TDN45086.1"/>
    </source>
</evidence>
<dbReference type="OrthoDB" id="139907at2"/>
<feature type="transmembrane region" description="Helical" evidence="1">
    <location>
        <begin position="337"/>
        <end position="356"/>
    </location>
</feature>
<keyword evidence="1" id="KW-0472">Membrane</keyword>
<evidence type="ECO:0000313" key="3">
    <source>
        <dbReference type="Proteomes" id="UP000295764"/>
    </source>
</evidence>
<feature type="transmembrane region" description="Helical" evidence="1">
    <location>
        <begin position="545"/>
        <end position="563"/>
    </location>
</feature>
<feature type="transmembrane region" description="Helical" evidence="1">
    <location>
        <begin position="48"/>
        <end position="66"/>
    </location>
</feature>
<name>A0A4R6DJU9_9MICO</name>
<feature type="transmembrane region" description="Helical" evidence="1">
    <location>
        <begin position="492"/>
        <end position="509"/>
    </location>
</feature>
<feature type="transmembrane region" description="Helical" evidence="1">
    <location>
        <begin position="78"/>
        <end position="99"/>
    </location>
</feature>
<feature type="transmembrane region" description="Helical" evidence="1">
    <location>
        <begin position="414"/>
        <end position="436"/>
    </location>
</feature>
<evidence type="ECO:0008006" key="4">
    <source>
        <dbReference type="Google" id="ProtNLM"/>
    </source>
</evidence>
<feature type="transmembrane region" description="Helical" evidence="1">
    <location>
        <begin position="21"/>
        <end position="42"/>
    </location>
</feature>
<proteinExistence type="predicted"/>
<dbReference type="AlphaFoldDB" id="A0A4R6DJU9"/>
<organism evidence="2 3">
    <name type="scientific">Curtobacterium flaccumfaciens</name>
    <dbReference type="NCBI Taxonomy" id="2035"/>
    <lineage>
        <taxon>Bacteria</taxon>
        <taxon>Bacillati</taxon>
        <taxon>Actinomycetota</taxon>
        <taxon>Actinomycetes</taxon>
        <taxon>Micrococcales</taxon>
        <taxon>Microbacteriaceae</taxon>
        <taxon>Curtobacterium</taxon>
    </lineage>
</organism>
<keyword evidence="1" id="KW-0812">Transmembrane</keyword>
<feature type="transmembrane region" description="Helical" evidence="1">
    <location>
        <begin position="570"/>
        <end position="589"/>
    </location>
</feature>
<gene>
    <name evidence="2" type="ORF">EDF64_1036</name>
</gene>
<keyword evidence="1" id="KW-1133">Transmembrane helix</keyword>
<reference evidence="2 3" key="1">
    <citation type="submission" date="2019-03" db="EMBL/GenBank/DDBJ databases">
        <title>Genomic analyses of the natural microbiome of Caenorhabditis elegans.</title>
        <authorList>
            <person name="Samuel B."/>
        </authorList>
    </citation>
    <scope>NUCLEOTIDE SEQUENCE [LARGE SCALE GENOMIC DNA]</scope>
    <source>
        <strain evidence="2 3">JUb65</strain>
    </source>
</reference>
<dbReference type="EMBL" id="SNVW01000003">
    <property type="protein sequence ID" value="TDN45086.1"/>
    <property type="molecule type" value="Genomic_DNA"/>
</dbReference>
<dbReference type="Proteomes" id="UP000295764">
    <property type="component" value="Unassembled WGS sequence"/>
</dbReference>
<comment type="caution">
    <text evidence="2">The sequence shown here is derived from an EMBL/GenBank/DDBJ whole genome shotgun (WGS) entry which is preliminary data.</text>
</comment>
<dbReference type="RefSeq" id="WP_133518963.1">
    <property type="nucleotide sequence ID" value="NZ_SNVW01000003.1"/>
</dbReference>
<feature type="transmembrane region" description="Helical" evidence="1">
    <location>
        <begin position="144"/>
        <end position="165"/>
    </location>
</feature>
<sequence>MTATTTPTRMSLRHGSRALPTSPLPSLVAAGLGFAGAALIAADASGPLRTVVVLVALLVVPGLPVVRLLGLREPIGRAALVVAASAAIDAAVGLAMLWTQQWVPLPAAGLLLLVAGWVSLGQGVQTARVGRRPVRVRAVLPTAVLVRTVAASGVLVTGLALWAVGVAQTDSTALGEWGLLTALPAIWWAGAGMVFVVALVTLVDRRHHVVIRAVSSGLLVLVMYGTTNLVAAEPRPPWVFKHIAVTAYILQHGSVDPSIDIYNRWPGFFGFSAFLGAATGHLDAADPVRWTELAFALAGGALVLGIARALGATGRWAVVAAVLFSAANWVGQDYYSPQAFAFFLFLAAVLVALTVLRGTPNAVGRWAATVTGRVFRARRGPVAATIAPRTRTAVVSAAVLVVLMQFVITASHQLTPFVVIAAFVPLLVLGFLRPWWLAVPLTLLPLLYLVPNLDYIQEHFGLITGFDPVSNVTAASTSIAIPSIATTLQSRAVLAITALVAVCALVGLVRMVRAGHARRALVILWLAACPIVLVLGQSYGGEAKFRVILFSAPFLAIAAVHAFHGRRLRLAAMALVLTVTTGLFVGATFQTEQANQTAPSDVAAARWLDGRFAADDSLTTVGSFPSIIGGNYENYLRHWGQVDSLQSEAAWFPKGMTAKDLTGVLQDRDFGGDAWLVFSATQRADAVTRGTLTAEQIDAIERSVAAESTLRYDRDGVRIYEVNDAA</sequence>
<feature type="transmembrane region" description="Helical" evidence="1">
    <location>
        <begin position="185"/>
        <end position="203"/>
    </location>
</feature>